<reference evidence="2" key="3">
    <citation type="submission" date="2025-09" db="UniProtKB">
        <authorList>
            <consortium name="Ensembl"/>
        </authorList>
    </citation>
    <scope>IDENTIFICATION</scope>
</reference>
<dbReference type="GeneTree" id="ENSGT00940000177885"/>
<dbReference type="Gene3D" id="1.10.533.10">
    <property type="entry name" value="Death Domain, Fas"/>
    <property type="match status" value="1"/>
</dbReference>
<reference evidence="2 3" key="1">
    <citation type="submission" date="2020-10" db="EMBL/GenBank/DDBJ databases">
        <title>Pygocentrus nattereri (red-bellied piranha) genome, fPygNat1, primary haplotype.</title>
        <authorList>
            <person name="Myers G."/>
            <person name="Meyer A."/>
            <person name="Karagic N."/>
            <person name="Pippel M."/>
            <person name="Winkler S."/>
            <person name="Tracey A."/>
            <person name="Wood J."/>
            <person name="Formenti G."/>
            <person name="Howe K."/>
            <person name="Fedrigo O."/>
            <person name="Jarvis E.D."/>
        </authorList>
    </citation>
    <scope>NUCLEOTIDE SEQUENCE [LARGE SCALE GENOMIC DNA]</scope>
</reference>
<reference evidence="2" key="2">
    <citation type="submission" date="2025-08" db="UniProtKB">
        <authorList>
            <consortium name="Ensembl"/>
        </authorList>
    </citation>
    <scope>IDENTIFICATION</scope>
</reference>
<dbReference type="AlphaFoldDB" id="A0A3B4BU48"/>
<proteinExistence type="predicted"/>
<dbReference type="SUPFAM" id="SSF47986">
    <property type="entry name" value="DEATH domain"/>
    <property type="match status" value="1"/>
</dbReference>
<dbReference type="GO" id="GO:0042981">
    <property type="term" value="P:regulation of apoptotic process"/>
    <property type="evidence" value="ECO:0007669"/>
    <property type="project" value="InterPro"/>
</dbReference>
<dbReference type="PROSITE" id="PS50209">
    <property type="entry name" value="CARD"/>
    <property type="match status" value="1"/>
</dbReference>
<dbReference type="InterPro" id="IPR011029">
    <property type="entry name" value="DEATH-like_dom_sf"/>
</dbReference>
<evidence type="ECO:0000259" key="1">
    <source>
        <dbReference type="PROSITE" id="PS50209"/>
    </source>
</evidence>
<evidence type="ECO:0000313" key="2">
    <source>
        <dbReference type="Ensembl" id="ENSPNAP00000003172.2"/>
    </source>
</evidence>
<dbReference type="Ensembl" id="ENSPNAT00000009167.2">
    <property type="protein sequence ID" value="ENSPNAP00000003172.2"/>
    <property type="gene ID" value="ENSPNAG00000009580.2"/>
</dbReference>
<dbReference type="OMA" id="ETRESNC"/>
<organism evidence="2 3">
    <name type="scientific">Pygocentrus nattereri</name>
    <name type="common">Red-bellied piranha</name>
    <dbReference type="NCBI Taxonomy" id="42514"/>
    <lineage>
        <taxon>Eukaryota</taxon>
        <taxon>Metazoa</taxon>
        <taxon>Chordata</taxon>
        <taxon>Craniata</taxon>
        <taxon>Vertebrata</taxon>
        <taxon>Euteleostomi</taxon>
        <taxon>Actinopterygii</taxon>
        <taxon>Neopterygii</taxon>
        <taxon>Teleostei</taxon>
        <taxon>Ostariophysi</taxon>
        <taxon>Characiformes</taxon>
        <taxon>Characoidei</taxon>
        <taxon>Pygocentrus</taxon>
    </lineage>
</organism>
<name>A0A3B4BU48_PYGNA</name>
<dbReference type="Pfam" id="PF00619">
    <property type="entry name" value="CARD"/>
    <property type="match status" value="1"/>
</dbReference>
<keyword evidence="3" id="KW-1185">Reference proteome</keyword>
<feature type="domain" description="CARD" evidence="1">
    <location>
        <begin position="1"/>
        <end position="93"/>
    </location>
</feature>
<accession>A0A3B4BU48</accession>
<dbReference type="InterPro" id="IPR001315">
    <property type="entry name" value="CARD"/>
</dbReference>
<evidence type="ECO:0000313" key="3">
    <source>
        <dbReference type="Proteomes" id="UP001501920"/>
    </source>
</evidence>
<dbReference type="Proteomes" id="UP001501920">
    <property type="component" value="Chromosome 19"/>
</dbReference>
<sequence>LSADELSKVRLELIARVSEAVLKDVIDGLRSSNPPVLTGREANQILQANQVQEDRVGQLVDMVYNKGDVASVLMISILEQKDKHLTEKLDPEVKMNFKLQNNIFPC</sequence>
<dbReference type="SMART" id="SM00114">
    <property type="entry name" value="CARD"/>
    <property type="match status" value="1"/>
</dbReference>
<dbReference type="STRING" id="42514.ENSPNAP00000003172"/>
<protein>
    <recommendedName>
        <fullName evidence="1">CARD domain-containing protein</fullName>
    </recommendedName>
</protein>